<comment type="similarity">
    <text evidence="3">Belongs to the V-ATPase V0D/AC39 subunit family.</text>
</comment>
<reference evidence="4" key="1">
    <citation type="submission" date="2021-04" db="EMBL/GenBank/DDBJ databases">
        <authorList>
            <consortium name="Wellcome Sanger Institute Data Sharing"/>
        </authorList>
    </citation>
    <scope>NUCLEOTIDE SEQUENCE [LARGE SCALE GENOMIC DNA]</scope>
</reference>
<reference evidence="4" key="2">
    <citation type="submission" date="2025-08" db="UniProtKB">
        <authorList>
            <consortium name="Ensembl"/>
        </authorList>
    </citation>
    <scope>IDENTIFICATION</scope>
</reference>
<keyword evidence="1 3" id="KW-0813">Transport</keyword>
<organism evidence="4 5">
    <name type="scientific">Echeneis naucrates</name>
    <name type="common">Live sharksucker</name>
    <dbReference type="NCBI Taxonomy" id="173247"/>
    <lineage>
        <taxon>Eukaryota</taxon>
        <taxon>Metazoa</taxon>
        <taxon>Chordata</taxon>
        <taxon>Craniata</taxon>
        <taxon>Vertebrata</taxon>
        <taxon>Euteleostomi</taxon>
        <taxon>Actinopterygii</taxon>
        <taxon>Neopterygii</taxon>
        <taxon>Teleostei</taxon>
        <taxon>Neoteleostei</taxon>
        <taxon>Acanthomorphata</taxon>
        <taxon>Carangaria</taxon>
        <taxon>Carangiformes</taxon>
        <taxon>Echeneidae</taxon>
        <taxon>Echeneis</taxon>
    </lineage>
</organism>
<dbReference type="GO" id="GO:0033179">
    <property type="term" value="C:proton-transporting V-type ATPase, V0 domain"/>
    <property type="evidence" value="ECO:0007669"/>
    <property type="project" value="InterPro"/>
</dbReference>
<keyword evidence="3" id="KW-0375">Hydrogen ion transport</keyword>
<dbReference type="AlphaFoldDB" id="A0A665TRU7"/>
<comment type="subunit">
    <text evidence="3">V-ATPase is a heteromultimeric enzyme made up of two complexes: the ATP-hydrolytic V1 complex and the proton translocation V0 complex.</text>
</comment>
<comment type="function">
    <text evidence="3">Subunit of the V0 complex of vacuolar(H+)-ATPase (V-ATPase), a multisubunit enzyme composed of a peripheral complex (V1) that hydrolyzes ATP and a membrane integral complex (V0) that translocates protons. V-ATPase is responsible for acidifying and maintaining the pH of intracellular compartments and in some cell types, is targeted to the plasma membrane, where it is responsible for acidifying the extracellular environment.</text>
</comment>
<evidence type="ECO:0000256" key="2">
    <source>
        <dbReference type="ARBA" id="ARBA00023065"/>
    </source>
</evidence>
<keyword evidence="2 3" id="KW-0406">Ion transport</keyword>
<evidence type="ECO:0000256" key="1">
    <source>
        <dbReference type="ARBA" id="ARBA00022448"/>
    </source>
</evidence>
<dbReference type="GO" id="GO:0046961">
    <property type="term" value="F:proton-transporting ATPase activity, rotational mechanism"/>
    <property type="evidence" value="ECO:0007669"/>
    <property type="project" value="InterPro"/>
</dbReference>
<dbReference type="PANTHER" id="PTHR11028">
    <property type="entry name" value="VACUOLAR ATP SYNTHASE SUBUNIT AC39"/>
    <property type="match status" value="1"/>
</dbReference>
<accession>A0A665TRU7</accession>
<evidence type="ECO:0000313" key="5">
    <source>
        <dbReference type="Proteomes" id="UP000472264"/>
    </source>
</evidence>
<dbReference type="Pfam" id="PF01992">
    <property type="entry name" value="vATP-synt_AC39"/>
    <property type="match status" value="2"/>
</dbReference>
<dbReference type="InterPro" id="IPR002843">
    <property type="entry name" value="ATPase_V0-cplx_csu/dsu"/>
</dbReference>
<name>A0A665TRU7_ECHNA</name>
<evidence type="ECO:0000313" key="4">
    <source>
        <dbReference type="Ensembl" id="ENSENLP00000009922.1"/>
    </source>
</evidence>
<dbReference type="PIRSF" id="PIRSF018497">
    <property type="entry name" value="V-ATP_synth_D"/>
    <property type="match status" value="1"/>
</dbReference>
<evidence type="ECO:0000256" key="3">
    <source>
        <dbReference type="PIRNR" id="PIRNR018497"/>
    </source>
</evidence>
<protein>
    <recommendedName>
        <fullName evidence="3">V-type proton ATPase subunit</fullName>
    </recommendedName>
</protein>
<dbReference type="Gene3D" id="1.10.132.50">
    <property type="entry name" value="ATP synthase (C/AC39) subunit, domain 3"/>
    <property type="match status" value="1"/>
</dbReference>
<dbReference type="SUPFAM" id="SSF103486">
    <property type="entry name" value="V-type ATP synthase subunit C"/>
    <property type="match status" value="2"/>
</dbReference>
<reference evidence="4" key="3">
    <citation type="submission" date="2025-09" db="UniProtKB">
        <authorList>
            <consortium name="Ensembl"/>
        </authorList>
    </citation>
    <scope>IDENTIFICATION</scope>
</reference>
<dbReference type="InterPro" id="IPR044911">
    <property type="entry name" value="V-type_ATPase_csu/dsu_dom_3"/>
</dbReference>
<sequence length="392" mass="44472">MQNIMAELSFNVDHGYLEGLVRGMKAGILTQTEYNNLAQCDTLDDMKLHLQSTDYGKLLSSSEDNLTVSLVDTKLRENLVTEFSCLRSNALPPLSTFLDYITYATILSAISYLCLDSLRISFRFSSFTKLNVSLIKWLYSYMIDNVVMLITGALKQRDVEELLPRCHPLGAFDQMAAVGIARTPTELYSAILVDTPLAQFFQDAVSESNLDEMEAEILRNKLYKAYLESFHTFCKNIGGATKDRMCPVLEFEADRRAFIITVNSFGTELSGADRTALYPSCGKLYPEGLQLLAKAEDHEQVKAVASCYPEYKIIFDGPEPGAGFKTLEDRFFEQEVKLNTLAFMQQFHFGVFYSYIKLKEQESRNIVWIAECVTQRQKSKIHNYIPIFQGTN</sequence>
<gene>
    <name evidence="4" type="primary">LOC115057623</name>
</gene>
<dbReference type="Proteomes" id="UP000472264">
    <property type="component" value="Chromosome 17"/>
</dbReference>
<keyword evidence="5" id="KW-1185">Reference proteome</keyword>
<proteinExistence type="inferred from homology"/>
<dbReference type="InterPro" id="IPR016727">
    <property type="entry name" value="ATPase_V0-cplx_dsu"/>
</dbReference>
<dbReference type="InterPro" id="IPR036079">
    <property type="entry name" value="ATPase_csu/dsu_sf"/>
</dbReference>
<dbReference type="Ensembl" id="ENSENLT00000010380.1">
    <property type="protein sequence ID" value="ENSENLP00000009922.1"/>
    <property type="gene ID" value="ENSENLG00000004688.1"/>
</dbReference>